<dbReference type="Gene3D" id="3.40.50.720">
    <property type="entry name" value="NAD(P)-binding Rossmann-like Domain"/>
    <property type="match status" value="1"/>
</dbReference>
<dbReference type="RefSeq" id="WP_090297985.1">
    <property type="nucleotide sequence ID" value="NZ_CAXURO020000001.1"/>
</dbReference>
<dbReference type="PANTHER" id="PTHR43245:SF54">
    <property type="entry name" value="BLL0593 PROTEIN"/>
    <property type="match status" value="1"/>
</dbReference>
<evidence type="ECO:0000259" key="1">
    <source>
        <dbReference type="Pfam" id="PF01370"/>
    </source>
</evidence>
<sequence>MRIVLTGSSGRIGRAIYNALAAADHDVIGIDRAPFGTTAIVGDLVDGELLERAMEGADAVIHTAALHAPHVDAVADQEFERVNVMGTHLVIAAAQAAGVGRIVFTSTTALYGHAVTEGGCAWITEETPPKPHTIYHHTKLAAEALLENAADRALHVRVLRMSRCFPEVADRIASYRLHRGIDARDVAAAHVAALDNGGPAFQRYIISGETPFLPTDCRRLAEDAAGLLRERAPKLSQAFADRDWPLPATIDRVYDPSAAIEKLDWKPRYGFKEVLAQLDRQSLEVLPVRR</sequence>
<dbReference type="Proteomes" id="UP001055460">
    <property type="component" value="Chromosome"/>
</dbReference>
<evidence type="ECO:0000313" key="2">
    <source>
        <dbReference type="EMBL" id="USJ22673.1"/>
    </source>
</evidence>
<dbReference type="InterPro" id="IPR036291">
    <property type="entry name" value="NAD(P)-bd_dom_sf"/>
</dbReference>
<dbReference type="AlphaFoldDB" id="A0A9Q9D8K0"/>
<proteinExistence type="predicted"/>
<name>A0A9Q9D8K0_ENSAD</name>
<protein>
    <submittedName>
        <fullName evidence="2">NAD(P)-dependent oxidoreductase</fullName>
    </submittedName>
</protein>
<reference evidence="2" key="1">
    <citation type="submission" date="2022-06" db="EMBL/GenBank/DDBJ databases">
        <title>Physiological and biochemical characterization and genomic elucidation of a strain of the genus Ensifer adhaerens M8 that combines arsenic oxidation and chromium reduction.</title>
        <authorList>
            <person name="Li X."/>
            <person name="Yu c."/>
        </authorList>
    </citation>
    <scope>NUCLEOTIDE SEQUENCE</scope>
    <source>
        <strain evidence="2">M8</strain>
    </source>
</reference>
<organism evidence="2 3">
    <name type="scientific">Ensifer adhaerens</name>
    <name type="common">Sinorhizobium morelense</name>
    <dbReference type="NCBI Taxonomy" id="106592"/>
    <lineage>
        <taxon>Bacteria</taxon>
        <taxon>Pseudomonadati</taxon>
        <taxon>Pseudomonadota</taxon>
        <taxon>Alphaproteobacteria</taxon>
        <taxon>Hyphomicrobiales</taxon>
        <taxon>Rhizobiaceae</taxon>
        <taxon>Sinorhizobium/Ensifer group</taxon>
        <taxon>Ensifer</taxon>
    </lineage>
</organism>
<dbReference type="EMBL" id="CP098807">
    <property type="protein sequence ID" value="USJ22673.1"/>
    <property type="molecule type" value="Genomic_DNA"/>
</dbReference>
<dbReference type="OrthoDB" id="9801056at2"/>
<feature type="domain" description="NAD-dependent epimerase/dehydratase" evidence="1">
    <location>
        <begin position="3"/>
        <end position="163"/>
    </location>
</feature>
<dbReference type="PANTHER" id="PTHR43245">
    <property type="entry name" value="BIFUNCTIONAL POLYMYXIN RESISTANCE PROTEIN ARNA"/>
    <property type="match status" value="1"/>
</dbReference>
<dbReference type="Pfam" id="PF01370">
    <property type="entry name" value="Epimerase"/>
    <property type="match status" value="1"/>
</dbReference>
<accession>A0A9Q9D8K0</accession>
<evidence type="ECO:0000313" key="3">
    <source>
        <dbReference type="Proteomes" id="UP001055460"/>
    </source>
</evidence>
<dbReference type="InterPro" id="IPR001509">
    <property type="entry name" value="Epimerase_deHydtase"/>
</dbReference>
<dbReference type="SUPFAM" id="SSF51735">
    <property type="entry name" value="NAD(P)-binding Rossmann-fold domains"/>
    <property type="match status" value="1"/>
</dbReference>
<dbReference type="InterPro" id="IPR050177">
    <property type="entry name" value="Lipid_A_modif_metabolic_enz"/>
</dbReference>
<gene>
    <name evidence="2" type="ORF">NE863_15410</name>
</gene>